<organism evidence="3 4">
    <name type="scientific">Stylonychia lemnae</name>
    <name type="common">Ciliate</name>
    <dbReference type="NCBI Taxonomy" id="5949"/>
    <lineage>
        <taxon>Eukaryota</taxon>
        <taxon>Sar</taxon>
        <taxon>Alveolata</taxon>
        <taxon>Ciliophora</taxon>
        <taxon>Intramacronucleata</taxon>
        <taxon>Spirotrichea</taxon>
        <taxon>Stichotrichia</taxon>
        <taxon>Sporadotrichida</taxon>
        <taxon>Oxytrichidae</taxon>
        <taxon>Stylonychinae</taxon>
        <taxon>Stylonychia</taxon>
    </lineage>
</organism>
<dbReference type="InParanoid" id="A0A078AE97"/>
<keyword evidence="1" id="KW-0175">Coiled coil</keyword>
<dbReference type="EMBL" id="CCKQ01008367">
    <property type="protein sequence ID" value="CDW79827.1"/>
    <property type="molecule type" value="Genomic_DNA"/>
</dbReference>
<dbReference type="Proteomes" id="UP000039865">
    <property type="component" value="Unassembled WGS sequence"/>
</dbReference>
<gene>
    <name evidence="3" type="primary">Contig14636.g15596</name>
    <name evidence="3" type="ORF">STYLEM_8819</name>
</gene>
<evidence type="ECO:0000313" key="4">
    <source>
        <dbReference type="Proteomes" id="UP000039865"/>
    </source>
</evidence>
<feature type="coiled-coil region" evidence="1">
    <location>
        <begin position="408"/>
        <end position="435"/>
    </location>
</feature>
<evidence type="ECO:0000313" key="3">
    <source>
        <dbReference type="EMBL" id="CDW79827.1"/>
    </source>
</evidence>
<proteinExistence type="predicted"/>
<reference evidence="3 4" key="1">
    <citation type="submission" date="2014-06" db="EMBL/GenBank/DDBJ databases">
        <authorList>
            <person name="Swart Estienne"/>
        </authorList>
    </citation>
    <scope>NUCLEOTIDE SEQUENCE [LARGE SCALE GENOMIC DNA]</scope>
    <source>
        <strain evidence="3 4">130c</strain>
    </source>
</reference>
<keyword evidence="4" id="KW-1185">Reference proteome</keyword>
<sequence>MAKQKLIILQNQVAQLHQSIAFSISDKIEYMHDYIIDITNNQELINRIEGVVAFRYSLNKFHLDHINDQEILKYFSKININDQMKIVEKNIKIKRDMFSEKNAKILMKLVQTKRPKNHEQRLCVFDDYDIWQEGKLSLESQSLYTIKSLKDESQEQAFSYEKFMECFMDIVDSNSYKSFKRFDQKESNEFVINFKERINQTSLSQRDMKLNYQNNLICELEQQLTIQETRNKDLEQQNHQHQQQLQQHQTLPNPPTFNVQNDNLEPMNIKEIEFELPSNLLMSPQNANVRNLNQDPMKTTSQDFLSLTSEKECLNTQKKRVPKLSKKPKKKIPSGLINNAKACCQDKLKKPKVSKRHSPIFLKKNSMQSGFSNISSSSDLLSYRRVLVVQDSSKKRKSDKEVQSNEKIKQQSLEITKLSQKVLEIESKMLNINNQQQQQPPKTIIIREPQVTVHQATPNIELKPSIVIPQQPNPTQAMNQEYFNLTQMRQQQYKDEIQTLYNINRNLLLSQRKYDYSVQPSHSLNQGGGLRLGSSAERYEISSHHQKCTSKFCLICKQ</sequence>
<feature type="region of interest" description="Disordered" evidence="2">
    <location>
        <begin position="234"/>
        <end position="253"/>
    </location>
</feature>
<protein>
    <submittedName>
        <fullName evidence="3">Uncharacterized protein</fullName>
    </submittedName>
</protein>
<name>A0A078AE97_STYLE</name>
<feature type="compositionally biased region" description="Low complexity" evidence="2">
    <location>
        <begin position="239"/>
        <end position="251"/>
    </location>
</feature>
<evidence type="ECO:0000256" key="2">
    <source>
        <dbReference type="SAM" id="MobiDB-lite"/>
    </source>
</evidence>
<accession>A0A078AE97</accession>
<dbReference type="AlphaFoldDB" id="A0A078AE97"/>
<evidence type="ECO:0000256" key="1">
    <source>
        <dbReference type="SAM" id="Coils"/>
    </source>
</evidence>